<dbReference type="Pfam" id="PF00560">
    <property type="entry name" value="LRR_1"/>
    <property type="match status" value="7"/>
</dbReference>
<evidence type="ECO:0000256" key="1">
    <source>
        <dbReference type="ARBA" id="ARBA00004251"/>
    </source>
</evidence>
<protein>
    <submittedName>
        <fullName evidence="12">Uncharacterized protein</fullName>
    </submittedName>
</protein>
<evidence type="ECO:0000313" key="13">
    <source>
        <dbReference type="Proteomes" id="UP001642360"/>
    </source>
</evidence>
<evidence type="ECO:0000256" key="11">
    <source>
        <dbReference type="SAM" id="Phobius"/>
    </source>
</evidence>
<dbReference type="InterPro" id="IPR032675">
    <property type="entry name" value="LRR_dom_sf"/>
</dbReference>
<evidence type="ECO:0000256" key="9">
    <source>
        <dbReference type="ARBA" id="ARBA00023136"/>
    </source>
</evidence>
<dbReference type="Proteomes" id="UP001642360">
    <property type="component" value="Unassembled WGS sequence"/>
</dbReference>
<evidence type="ECO:0000313" key="12">
    <source>
        <dbReference type="EMBL" id="CAK9140306.1"/>
    </source>
</evidence>
<dbReference type="FunFam" id="3.80.10.10:FF:000111">
    <property type="entry name" value="LRR receptor-like serine/threonine-protein kinase ERECTA"/>
    <property type="match status" value="1"/>
</dbReference>
<dbReference type="GO" id="GO:0005886">
    <property type="term" value="C:plasma membrane"/>
    <property type="evidence" value="ECO:0007669"/>
    <property type="project" value="UniProtKB-SubCell"/>
</dbReference>
<dbReference type="PRINTS" id="PR00019">
    <property type="entry name" value="LEURICHRPT"/>
</dbReference>
<dbReference type="GO" id="GO:0051707">
    <property type="term" value="P:response to other organism"/>
    <property type="evidence" value="ECO:0007669"/>
    <property type="project" value="UniProtKB-ARBA"/>
</dbReference>
<organism evidence="12 13">
    <name type="scientific">Ilex paraguariensis</name>
    <name type="common">yerba mate</name>
    <dbReference type="NCBI Taxonomy" id="185542"/>
    <lineage>
        <taxon>Eukaryota</taxon>
        <taxon>Viridiplantae</taxon>
        <taxon>Streptophyta</taxon>
        <taxon>Embryophyta</taxon>
        <taxon>Tracheophyta</taxon>
        <taxon>Spermatophyta</taxon>
        <taxon>Magnoliopsida</taxon>
        <taxon>eudicotyledons</taxon>
        <taxon>Gunneridae</taxon>
        <taxon>Pentapetalae</taxon>
        <taxon>asterids</taxon>
        <taxon>campanulids</taxon>
        <taxon>Aquifoliales</taxon>
        <taxon>Aquifoliaceae</taxon>
        <taxon>Ilex</taxon>
    </lineage>
</organism>
<comment type="caution">
    <text evidence="12">The sequence shown here is derived from an EMBL/GenBank/DDBJ whole genome shotgun (WGS) entry which is preliminary data.</text>
</comment>
<dbReference type="Gene3D" id="3.80.10.10">
    <property type="entry name" value="Ribonuclease Inhibitor"/>
    <property type="match status" value="1"/>
</dbReference>
<evidence type="ECO:0000256" key="4">
    <source>
        <dbReference type="ARBA" id="ARBA00022614"/>
    </source>
</evidence>
<accession>A0ABC8R7H3</accession>
<keyword evidence="13" id="KW-1185">Reference proteome</keyword>
<evidence type="ECO:0000256" key="8">
    <source>
        <dbReference type="ARBA" id="ARBA00022989"/>
    </source>
</evidence>
<dbReference type="SMART" id="SM00369">
    <property type="entry name" value="LRR_TYP"/>
    <property type="match status" value="4"/>
</dbReference>
<reference evidence="12 13" key="1">
    <citation type="submission" date="2024-02" db="EMBL/GenBank/DDBJ databases">
        <authorList>
            <person name="Vignale AGUSTIN F."/>
            <person name="Sosa J E."/>
            <person name="Modenutti C."/>
        </authorList>
    </citation>
    <scope>NUCLEOTIDE SEQUENCE [LARGE SCALE GENOMIC DNA]</scope>
</reference>
<keyword evidence="6" id="KW-0732">Signal</keyword>
<dbReference type="SUPFAM" id="SSF52058">
    <property type="entry name" value="L domain-like"/>
    <property type="match status" value="1"/>
</dbReference>
<dbReference type="PANTHER" id="PTHR48063">
    <property type="entry name" value="LRR RECEPTOR-LIKE KINASE"/>
    <property type="match status" value="1"/>
</dbReference>
<dbReference type="InterPro" id="IPR003591">
    <property type="entry name" value="Leu-rich_rpt_typical-subtyp"/>
</dbReference>
<evidence type="ECO:0000256" key="10">
    <source>
        <dbReference type="ARBA" id="ARBA00023180"/>
    </source>
</evidence>
<name>A0ABC8R7H3_9AQUA</name>
<keyword evidence="4" id="KW-0433">Leucine-rich repeat</keyword>
<dbReference type="PANTHER" id="PTHR48063:SF112">
    <property type="entry name" value="RECEPTOR LIKE PROTEIN 30-LIKE"/>
    <property type="match status" value="1"/>
</dbReference>
<evidence type="ECO:0000256" key="5">
    <source>
        <dbReference type="ARBA" id="ARBA00022692"/>
    </source>
</evidence>
<keyword evidence="10" id="KW-0325">Glycoprotein</keyword>
<dbReference type="FunFam" id="3.80.10.10:FF:000299">
    <property type="entry name" value="Piriformospora indica-insensitive protein 2"/>
    <property type="match status" value="1"/>
</dbReference>
<dbReference type="InterPro" id="IPR001611">
    <property type="entry name" value="Leu-rich_rpt"/>
</dbReference>
<sequence>MIILDLSRNQISGRLPWCLGDLQHLENLDLTDNNLYGDIPRSLGSLNWLTSLHLHNNRFSGKLPSSLHQLTELRILDLGKNAFSGVIPPWIGENLHNLEFLSLQSNEFYGDIPLQLCWLSALHLLNLAHNSITDSMKGTELQFTTTTPFLTSIDLSNNDMGGEIPEELMHLWGLRNLNLAGNHLIGRIPKKIGSLKQLESVDLSRNELSGPIPPGLSDLNYLNHLNLLFNNLSGQIPTGHQLQTLDDQSIYRGIDELCGAPLLKSCSDGKQSVSYKHIEDEGGEGFDFFWFYAGIGPGFSVGFVGVCCTLHFKRSWRYTYFRLVDNVYNRILLVSALAAARLQRKFHKGELGG</sequence>
<evidence type="ECO:0000256" key="6">
    <source>
        <dbReference type="ARBA" id="ARBA00022729"/>
    </source>
</evidence>
<keyword evidence="9 11" id="KW-0472">Membrane</keyword>
<evidence type="ECO:0000256" key="3">
    <source>
        <dbReference type="ARBA" id="ARBA00022475"/>
    </source>
</evidence>
<proteinExistence type="inferred from homology"/>
<comment type="similarity">
    <text evidence="2">Belongs to the RLP family.</text>
</comment>
<keyword evidence="8 11" id="KW-1133">Transmembrane helix</keyword>
<dbReference type="InterPro" id="IPR046956">
    <property type="entry name" value="RLP23-like"/>
</dbReference>
<evidence type="ECO:0000256" key="2">
    <source>
        <dbReference type="ARBA" id="ARBA00009592"/>
    </source>
</evidence>
<keyword evidence="7" id="KW-0677">Repeat</keyword>
<dbReference type="GO" id="GO:0006952">
    <property type="term" value="P:defense response"/>
    <property type="evidence" value="ECO:0007669"/>
    <property type="project" value="UniProtKB-ARBA"/>
</dbReference>
<keyword evidence="3" id="KW-1003">Cell membrane</keyword>
<evidence type="ECO:0000256" key="7">
    <source>
        <dbReference type="ARBA" id="ARBA00022737"/>
    </source>
</evidence>
<keyword evidence="5 11" id="KW-0812">Transmembrane</keyword>
<comment type="subcellular location">
    <subcellularLocation>
        <location evidence="1">Cell membrane</location>
        <topology evidence="1">Single-pass type I membrane protein</topology>
    </subcellularLocation>
</comment>
<dbReference type="EMBL" id="CAUOFW020001033">
    <property type="protein sequence ID" value="CAK9140306.1"/>
    <property type="molecule type" value="Genomic_DNA"/>
</dbReference>
<feature type="transmembrane region" description="Helical" evidence="11">
    <location>
        <begin position="289"/>
        <end position="312"/>
    </location>
</feature>
<dbReference type="AlphaFoldDB" id="A0ABC8R7H3"/>
<gene>
    <name evidence="12" type="ORF">ILEXP_LOCUS7748</name>
</gene>